<accession>A0A9Q3W463</accession>
<dbReference type="GO" id="GO:0005524">
    <property type="term" value="F:ATP binding"/>
    <property type="evidence" value="ECO:0007669"/>
    <property type="project" value="UniProtKB-KW"/>
</dbReference>
<dbReference type="GO" id="GO:0055052">
    <property type="term" value="C:ATP-binding cassette (ABC) transporter complex, substrate-binding subunit-containing"/>
    <property type="evidence" value="ECO:0007669"/>
    <property type="project" value="TreeGrafter"/>
</dbReference>
<keyword evidence="3" id="KW-0547">Nucleotide-binding</keyword>
<dbReference type="EMBL" id="JAJVKT010000006">
    <property type="protein sequence ID" value="MCE7508204.1"/>
    <property type="molecule type" value="Genomic_DNA"/>
</dbReference>
<dbReference type="InterPro" id="IPR012340">
    <property type="entry name" value="NA-bd_OB-fold"/>
</dbReference>
<name>A0A9Q3W463_9GAMM</name>
<dbReference type="GO" id="GO:0016887">
    <property type="term" value="F:ATP hydrolysis activity"/>
    <property type="evidence" value="ECO:0007669"/>
    <property type="project" value="InterPro"/>
</dbReference>
<dbReference type="InterPro" id="IPR003593">
    <property type="entry name" value="AAA+_ATPase"/>
</dbReference>
<dbReference type="InterPro" id="IPR015853">
    <property type="entry name" value="ABC_transpr_FbpC"/>
</dbReference>
<keyword evidence="4 8" id="KW-0067">ATP-binding</keyword>
<dbReference type="InterPro" id="IPR013611">
    <property type="entry name" value="Transp-assoc_OB_typ2"/>
</dbReference>
<keyword evidence="1" id="KW-0813">Transport</keyword>
<evidence type="ECO:0000313" key="9">
    <source>
        <dbReference type="Proteomes" id="UP001107961"/>
    </source>
</evidence>
<comment type="caution">
    <text evidence="8">The sequence shown here is derived from an EMBL/GenBank/DDBJ whole genome shotgun (WGS) entry which is preliminary data.</text>
</comment>
<gene>
    <name evidence="8" type="ORF">LZG35_06105</name>
</gene>
<dbReference type="PANTHER" id="PTHR43875">
    <property type="entry name" value="MALTODEXTRIN IMPORT ATP-BINDING PROTEIN MSMX"/>
    <property type="match status" value="1"/>
</dbReference>
<dbReference type="Gene3D" id="2.40.50.140">
    <property type="entry name" value="Nucleic acid-binding proteins"/>
    <property type="match status" value="1"/>
</dbReference>
<dbReference type="GO" id="GO:0015408">
    <property type="term" value="F:ABC-type ferric iron transporter activity"/>
    <property type="evidence" value="ECO:0007669"/>
    <property type="project" value="InterPro"/>
</dbReference>
<evidence type="ECO:0000256" key="5">
    <source>
        <dbReference type="ARBA" id="ARBA00022967"/>
    </source>
</evidence>
<dbReference type="Gene3D" id="3.40.50.300">
    <property type="entry name" value="P-loop containing nucleotide triphosphate hydrolases"/>
    <property type="match status" value="1"/>
</dbReference>
<organism evidence="8 9">
    <name type="scientific">Alloalcanivorax xenomutans</name>
    <dbReference type="NCBI Taxonomy" id="1094342"/>
    <lineage>
        <taxon>Bacteria</taxon>
        <taxon>Pseudomonadati</taxon>
        <taxon>Pseudomonadota</taxon>
        <taxon>Gammaproteobacteria</taxon>
        <taxon>Oceanospirillales</taxon>
        <taxon>Alcanivoracaceae</taxon>
        <taxon>Alloalcanivorax</taxon>
    </lineage>
</organism>
<dbReference type="AlphaFoldDB" id="A0A9Q3W463"/>
<dbReference type="Gene3D" id="2.40.50.100">
    <property type="match status" value="1"/>
</dbReference>
<reference evidence="8" key="1">
    <citation type="submission" date="2022-01" db="EMBL/GenBank/DDBJ databases">
        <authorList>
            <person name="Karlyshev A.V."/>
            <person name="Jaspars M."/>
        </authorList>
    </citation>
    <scope>NUCLEOTIDE SEQUENCE</scope>
    <source>
        <strain evidence="8">AGSA3-2</strain>
    </source>
</reference>
<dbReference type="Pfam" id="PF08402">
    <property type="entry name" value="TOBE_2"/>
    <property type="match status" value="1"/>
</dbReference>
<keyword evidence="9" id="KW-1185">Reference proteome</keyword>
<dbReference type="Proteomes" id="UP001107961">
    <property type="component" value="Unassembled WGS sequence"/>
</dbReference>
<evidence type="ECO:0000256" key="3">
    <source>
        <dbReference type="ARBA" id="ARBA00022741"/>
    </source>
</evidence>
<dbReference type="InterPro" id="IPR017871">
    <property type="entry name" value="ABC_transporter-like_CS"/>
</dbReference>
<keyword evidence="6" id="KW-0472">Membrane</keyword>
<evidence type="ECO:0000256" key="2">
    <source>
        <dbReference type="ARBA" id="ARBA00022475"/>
    </source>
</evidence>
<dbReference type="RefSeq" id="WP_080531581.1">
    <property type="nucleotide sequence ID" value="NZ_CP012331.1"/>
</dbReference>
<keyword evidence="2" id="KW-1003">Cell membrane</keyword>
<keyword evidence="5" id="KW-1278">Translocase</keyword>
<dbReference type="CDD" id="cd03259">
    <property type="entry name" value="ABC_Carb_Solutes_like"/>
    <property type="match status" value="1"/>
</dbReference>
<dbReference type="SMART" id="SM00382">
    <property type="entry name" value="AAA"/>
    <property type="match status" value="1"/>
</dbReference>
<evidence type="ECO:0000259" key="7">
    <source>
        <dbReference type="PROSITE" id="PS50893"/>
    </source>
</evidence>
<dbReference type="SUPFAM" id="SSF52540">
    <property type="entry name" value="P-loop containing nucleoside triphosphate hydrolases"/>
    <property type="match status" value="1"/>
</dbReference>
<feature type="domain" description="ABC transporter" evidence="7">
    <location>
        <begin position="17"/>
        <end position="251"/>
    </location>
</feature>
<dbReference type="InterPro" id="IPR027417">
    <property type="entry name" value="P-loop_NTPase"/>
</dbReference>
<evidence type="ECO:0000256" key="6">
    <source>
        <dbReference type="ARBA" id="ARBA00023136"/>
    </source>
</evidence>
<evidence type="ECO:0000256" key="1">
    <source>
        <dbReference type="ARBA" id="ARBA00022448"/>
    </source>
</evidence>
<sequence length="400" mass="42910">MKANVLPMLSAQRGEPLHLEAVSKRFGEVQALSEVSFSAEPGEVITLCGPSGAGKSTLGRLISGLDTPDSGGIHLGGLVLSDMAAQQRRAAHMFESLALYPTLDVFSNVASPLRAPSHRGLLSAADITAQVEAILVMMDIAHLSKRRPSELSGGQRQRVALCRTLVQSPSLFILDEPIGHLDAKLRHRLRGEISRRQRALDQVTLWLTPDTLEGMAVADRVVMLIDGKVQQIGSPREVYAAPASTSIARLLGDPAMNLIDIWLKQEADGLKVLCNGVRLHVAESFLARLKASGRLRLTLGFPPLHTRLDDPSAVAGLRGDIYTVEPFGKYTLVTVEVNGAHVKAKLPAGFQITVGSSVLVGIPTEHVLLFDHESGVLIDEAAVALHNKKTTAPNPLHSEA</sequence>
<evidence type="ECO:0000256" key="4">
    <source>
        <dbReference type="ARBA" id="ARBA00022840"/>
    </source>
</evidence>
<proteinExistence type="predicted"/>
<dbReference type="PROSITE" id="PS50893">
    <property type="entry name" value="ABC_TRANSPORTER_2"/>
    <property type="match status" value="1"/>
</dbReference>
<dbReference type="InterPro" id="IPR047641">
    <property type="entry name" value="ABC_transpr_MalK/UgpC-like"/>
</dbReference>
<dbReference type="PROSITE" id="PS00211">
    <property type="entry name" value="ABC_TRANSPORTER_1"/>
    <property type="match status" value="1"/>
</dbReference>
<dbReference type="PANTHER" id="PTHR43875:SF15">
    <property type="entry name" value="TREHALOSE IMPORT ATP-BINDING PROTEIN SUGC"/>
    <property type="match status" value="1"/>
</dbReference>
<dbReference type="Pfam" id="PF00005">
    <property type="entry name" value="ABC_tran"/>
    <property type="match status" value="1"/>
</dbReference>
<dbReference type="InterPro" id="IPR008995">
    <property type="entry name" value="Mo/tungstate-bd_C_term_dom"/>
</dbReference>
<evidence type="ECO:0000313" key="8">
    <source>
        <dbReference type="EMBL" id="MCE7508204.1"/>
    </source>
</evidence>
<dbReference type="SUPFAM" id="SSF50331">
    <property type="entry name" value="MOP-like"/>
    <property type="match status" value="1"/>
</dbReference>
<protein>
    <submittedName>
        <fullName evidence="8">ABC transporter ATP-binding protein</fullName>
    </submittedName>
</protein>
<dbReference type="InterPro" id="IPR003439">
    <property type="entry name" value="ABC_transporter-like_ATP-bd"/>
</dbReference>